<dbReference type="RefSeq" id="WP_090970803.1">
    <property type="nucleotide sequence ID" value="NZ_FNRT01000002.1"/>
</dbReference>
<dbReference type="Proteomes" id="UP000198742">
    <property type="component" value="Unassembled WGS sequence"/>
</dbReference>
<evidence type="ECO:0000256" key="1">
    <source>
        <dbReference type="SAM" id="MobiDB-lite"/>
    </source>
</evidence>
<organism evidence="2 3">
    <name type="scientific">Nocardioides exalbidus</name>
    <dbReference type="NCBI Taxonomy" id="402596"/>
    <lineage>
        <taxon>Bacteria</taxon>
        <taxon>Bacillati</taxon>
        <taxon>Actinomycetota</taxon>
        <taxon>Actinomycetes</taxon>
        <taxon>Propionibacteriales</taxon>
        <taxon>Nocardioidaceae</taxon>
        <taxon>Nocardioides</taxon>
    </lineage>
</organism>
<dbReference type="InterPro" id="IPR058532">
    <property type="entry name" value="YjbR/MT2646/Rv2570-like"/>
</dbReference>
<dbReference type="EMBL" id="FNRT01000002">
    <property type="protein sequence ID" value="SED07596.1"/>
    <property type="molecule type" value="Genomic_DNA"/>
</dbReference>
<dbReference type="OrthoDB" id="954305at2"/>
<feature type="region of interest" description="Disordered" evidence="1">
    <location>
        <begin position="1"/>
        <end position="64"/>
    </location>
</feature>
<evidence type="ECO:0000313" key="2">
    <source>
        <dbReference type="EMBL" id="SED07596.1"/>
    </source>
</evidence>
<dbReference type="STRING" id="402596.SAMN04489844_3620"/>
<gene>
    <name evidence="2" type="ORF">SAMN04489844_3620</name>
</gene>
<dbReference type="AlphaFoldDB" id="A0A1H4XPM6"/>
<proteinExistence type="predicted"/>
<accession>A0A1H4XPM6</accession>
<reference evidence="3" key="1">
    <citation type="submission" date="2016-10" db="EMBL/GenBank/DDBJ databases">
        <authorList>
            <person name="Varghese N."/>
            <person name="Submissions S."/>
        </authorList>
    </citation>
    <scope>NUCLEOTIDE SEQUENCE [LARGE SCALE GENOMIC DNA]</scope>
    <source>
        <strain evidence="3">DSM 22017</strain>
    </source>
</reference>
<evidence type="ECO:0000313" key="3">
    <source>
        <dbReference type="Proteomes" id="UP000198742"/>
    </source>
</evidence>
<keyword evidence="3" id="KW-1185">Reference proteome</keyword>
<name>A0A1H4XPM6_9ACTN</name>
<protein>
    <submittedName>
        <fullName evidence="2">YjbR protein</fullName>
    </submittedName>
</protein>
<dbReference type="SUPFAM" id="SSF142906">
    <property type="entry name" value="YjbR-like"/>
    <property type="match status" value="1"/>
</dbReference>
<sequence length="141" mass="15580">MSTSDPRPARPEDVDEICASLPETELGTSWGDRPTWKVPRGPKGKGFVLHRAPGPTAVDPGTGERYDDLLVISTATEVEKLALVEDPSTPFFTIDHFRGYSAVLVQQSRLGEITREQLVEVITEAWAAKAPKKLVREYFGE</sequence>
<dbReference type="Pfam" id="PF04237">
    <property type="entry name" value="YjbR"/>
    <property type="match status" value="1"/>
</dbReference>
<dbReference type="InterPro" id="IPR038056">
    <property type="entry name" value="YjbR-like_sf"/>
</dbReference>